<accession>A0A0A9CMR1</accession>
<dbReference type="AlphaFoldDB" id="A0A0A9CMR1"/>
<sequence>MSRIQLNQKNLLPNSILPIRYIALANAGFLFGNPTRLTSSHQL</sequence>
<evidence type="ECO:0000313" key="1">
    <source>
        <dbReference type="EMBL" id="JAD72812.1"/>
    </source>
</evidence>
<proteinExistence type="predicted"/>
<reference evidence="1" key="1">
    <citation type="submission" date="2014-09" db="EMBL/GenBank/DDBJ databases">
        <authorList>
            <person name="Magalhaes I.L.F."/>
            <person name="Oliveira U."/>
            <person name="Santos F.R."/>
            <person name="Vidigal T.H.D.A."/>
            <person name="Brescovit A.D."/>
            <person name="Santos A.J."/>
        </authorList>
    </citation>
    <scope>NUCLEOTIDE SEQUENCE</scope>
    <source>
        <tissue evidence="1">Shoot tissue taken approximately 20 cm above the soil surface</tissue>
    </source>
</reference>
<organism evidence="1">
    <name type="scientific">Arundo donax</name>
    <name type="common">Giant reed</name>
    <name type="synonym">Donax arundinaceus</name>
    <dbReference type="NCBI Taxonomy" id="35708"/>
    <lineage>
        <taxon>Eukaryota</taxon>
        <taxon>Viridiplantae</taxon>
        <taxon>Streptophyta</taxon>
        <taxon>Embryophyta</taxon>
        <taxon>Tracheophyta</taxon>
        <taxon>Spermatophyta</taxon>
        <taxon>Magnoliopsida</taxon>
        <taxon>Liliopsida</taxon>
        <taxon>Poales</taxon>
        <taxon>Poaceae</taxon>
        <taxon>PACMAD clade</taxon>
        <taxon>Arundinoideae</taxon>
        <taxon>Arundineae</taxon>
        <taxon>Arundo</taxon>
    </lineage>
</organism>
<reference evidence="1" key="2">
    <citation type="journal article" date="2015" name="Data Brief">
        <title>Shoot transcriptome of the giant reed, Arundo donax.</title>
        <authorList>
            <person name="Barrero R.A."/>
            <person name="Guerrero F.D."/>
            <person name="Moolhuijzen P."/>
            <person name="Goolsby J.A."/>
            <person name="Tidwell J."/>
            <person name="Bellgard S.E."/>
            <person name="Bellgard M.I."/>
        </authorList>
    </citation>
    <scope>NUCLEOTIDE SEQUENCE</scope>
    <source>
        <tissue evidence="1">Shoot tissue taken approximately 20 cm above the soil surface</tissue>
    </source>
</reference>
<name>A0A0A9CMR1_ARUDO</name>
<dbReference type="EMBL" id="GBRH01225083">
    <property type="protein sequence ID" value="JAD72812.1"/>
    <property type="molecule type" value="Transcribed_RNA"/>
</dbReference>
<protein>
    <submittedName>
        <fullName evidence="1">Uncharacterized protein</fullName>
    </submittedName>
</protein>